<accession>A0A5J9VLZ7</accession>
<dbReference type="Proteomes" id="UP000324897">
    <property type="component" value="Unassembled WGS sequence"/>
</dbReference>
<organism evidence="1 2">
    <name type="scientific">Eragrostis curvula</name>
    <name type="common">weeping love grass</name>
    <dbReference type="NCBI Taxonomy" id="38414"/>
    <lineage>
        <taxon>Eukaryota</taxon>
        <taxon>Viridiplantae</taxon>
        <taxon>Streptophyta</taxon>
        <taxon>Embryophyta</taxon>
        <taxon>Tracheophyta</taxon>
        <taxon>Spermatophyta</taxon>
        <taxon>Magnoliopsida</taxon>
        <taxon>Liliopsida</taxon>
        <taxon>Poales</taxon>
        <taxon>Poaceae</taxon>
        <taxon>PACMAD clade</taxon>
        <taxon>Chloridoideae</taxon>
        <taxon>Eragrostideae</taxon>
        <taxon>Eragrostidinae</taxon>
        <taxon>Eragrostis</taxon>
    </lineage>
</organism>
<name>A0A5J9VLZ7_9POAL</name>
<dbReference type="EMBL" id="RWGY01000009">
    <property type="protein sequence ID" value="TVU36611.1"/>
    <property type="molecule type" value="Genomic_DNA"/>
</dbReference>
<dbReference type="Gramene" id="TVU36611">
    <property type="protein sequence ID" value="TVU36611"/>
    <property type="gene ID" value="EJB05_18550"/>
</dbReference>
<evidence type="ECO:0000313" key="1">
    <source>
        <dbReference type="EMBL" id="TVU36611.1"/>
    </source>
</evidence>
<keyword evidence="2" id="KW-1185">Reference proteome</keyword>
<evidence type="ECO:0000313" key="2">
    <source>
        <dbReference type="Proteomes" id="UP000324897"/>
    </source>
</evidence>
<comment type="caution">
    <text evidence="1">The sequence shown here is derived from an EMBL/GenBank/DDBJ whole genome shotgun (WGS) entry which is preliminary data.</text>
</comment>
<gene>
    <name evidence="1" type="ORF">EJB05_18550</name>
</gene>
<proteinExistence type="predicted"/>
<dbReference type="AlphaFoldDB" id="A0A5J9VLZ7"/>
<sequence length="343" mass="38028">MEEVTASPRASGVGLGDPAGARASARAWPSGATADHISGARTARWISKIVKFFSSSKVKNLAPFSCGAPPLSSPGDVVDEIGIGPESWLSAKSSQKRLVSRPIEGGILPVNLFEFSALQSVSKLSSFQQSSLRRSIVKMRTLIGCYQSISYKNESCFKFPNSWGMPPVKLQPAKILKITVVKYLYCESYSQLPSCESVSQNPAGRLAKIMSSSRALYIAFILKAKSTLNHWVPQPFSRSQREELSRVGRHFLVNHPKKEGSMLAIPMKCRNVDEGLPSWIFVWPEHSRKPTRNKNRSNIRCITPVSCPSEPRLHSNQSRTRALLILMAVVREAYPMSCSFWRS</sequence>
<protein>
    <submittedName>
        <fullName evidence="1">Uncharacterized protein</fullName>
    </submittedName>
</protein>
<feature type="non-terminal residue" evidence="1">
    <location>
        <position position="1"/>
    </location>
</feature>
<reference evidence="1 2" key="1">
    <citation type="journal article" date="2019" name="Sci. Rep.">
        <title>A high-quality genome of Eragrostis curvula grass provides insights into Poaceae evolution and supports new strategies to enhance forage quality.</title>
        <authorList>
            <person name="Carballo J."/>
            <person name="Santos B.A.C.M."/>
            <person name="Zappacosta D."/>
            <person name="Garbus I."/>
            <person name="Selva J.P."/>
            <person name="Gallo C.A."/>
            <person name="Diaz A."/>
            <person name="Albertini E."/>
            <person name="Caccamo M."/>
            <person name="Echenique V."/>
        </authorList>
    </citation>
    <scope>NUCLEOTIDE SEQUENCE [LARGE SCALE GENOMIC DNA]</scope>
    <source>
        <strain evidence="2">cv. Victoria</strain>
        <tissue evidence="1">Leaf</tissue>
    </source>
</reference>